<dbReference type="EMBL" id="AACB03000003">
    <property type="protein sequence ID" value="KAE8302652.1"/>
    <property type="molecule type" value="Genomic_DNA"/>
</dbReference>
<proteinExistence type="predicted"/>
<dbReference type="HOGENOM" id="CLU_1345399_0_0_1"/>
<dbReference type="OMA" id="QYPRDGM"/>
<keyword evidence="2" id="KW-1185">Reference proteome</keyword>
<evidence type="ECO:0000313" key="1">
    <source>
        <dbReference type="EMBL" id="KAE8302652.1"/>
    </source>
</evidence>
<accession>D3KHA4</accession>
<dbReference type="VEuPathDB" id="GiardiaDB:GL50803_2328"/>
<gene>
    <name evidence="1" type="ORF">GL50803_002328</name>
</gene>
<protein>
    <submittedName>
        <fullName evidence="1">Uncharacterized protein</fullName>
    </submittedName>
</protein>
<sequence length="204" mass="22858">MLMNTPVSKASISVSSALHLSSKDLINSILKKICVAFNRFRPGILECSKTIKFRYPEEFFSAAMKEFVSRCARSLSLLQHFLEIETISQELHVTPEQLETLILSGESLVEKLRNELEILKAASSLDQATLLMKHVHRSAKQRHAVAHKNALLKLLLGIVETIMKEQYPRDGMSSANILLSNVIQHINNLDTVVSDARKLLADVP</sequence>
<evidence type="ECO:0000313" key="2">
    <source>
        <dbReference type="Proteomes" id="UP000001548"/>
    </source>
</evidence>
<comment type="caution">
    <text evidence="1">The sequence shown here is derived from an EMBL/GenBank/DDBJ whole genome shotgun (WGS) entry which is preliminary data.</text>
</comment>
<organism evidence="1 2">
    <name type="scientific">Giardia intestinalis (strain ATCC 50803 / WB clone C6)</name>
    <name type="common">Giardia lamblia</name>
    <dbReference type="NCBI Taxonomy" id="184922"/>
    <lineage>
        <taxon>Eukaryota</taxon>
        <taxon>Metamonada</taxon>
        <taxon>Diplomonadida</taxon>
        <taxon>Hexamitidae</taxon>
        <taxon>Giardiinae</taxon>
        <taxon>Giardia</taxon>
    </lineage>
</organism>
<dbReference type="AlphaFoldDB" id="D3KHA4"/>
<dbReference type="Proteomes" id="UP000001548">
    <property type="component" value="Unassembled WGS sequence"/>
</dbReference>
<reference evidence="1 2" key="1">
    <citation type="journal article" date="2007" name="Science">
        <title>Genomic minimalism in the early diverging intestinal parasite Giardia lamblia.</title>
        <authorList>
            <person name="Morrison H.G."/>
            <person name="McArthur A.G."/>
            <person name="Gillin F.D."/>
            <person name="Aley S.B."/>
            <person name="Adam R.D."/>
            <person name="Olsen G.J."/>
            <person name="Best A.A."/>
            <person name="Cande W.Z."/>
            <person name="Chen F."/>
            <person name="Cipriano M.J."/>
            <person name="Davids B.J."/>
            <person name="Dawson S.C."/>
            <person name="Elmendorf H.G."/>
            <person name="Hehl A.B."/>
            <person name="Holder M.E."/>
            <person name="Huse S.M."/>
            <person name="Kim U.U."/>
            <person name="Lasek-Nesselquist E."/>
            <person name="Manning G."/>
            <person name="Nigam A."/>
            <person name="Nixon J.E."/>
            <person name="Palm D."/>
            <person name="Passamaneck N.E."/>
            <person name="Prabhu A."/>
            <person name="Reich C.I."/>
            <person name="Reiner D.S."/>
            <person name="Samuelson J."/>
            <person name="Svard S.G."/>
            <person name="Sogin M.L."/>
        </authorList>
    </citation>
    <scope>NUCLEOTIDE SEQUENCE [LARGE SCALE GENOMIC DNA]</scope>
    <source>
        <strain evidence="1 2">WB C6</strain>
    </source>
</reference>
<name>D3KHA4_GIAIC</name>